<dbReference type="EMBL" id="JACAQA010000002">
    <property type="protein sequence ID" value="NWB83621.1"/>
    <property type="molecule type" value="Genomic_DNA"/>
</dbReference>
<dbReference type="InterPro" id="IPR011876">
    <property type="entry name" value="IsopentenylPP_isomerase_typ1"/>
</dbReference>
<dbReference type="PANTHER" id="PTHR10885:SF0">
    <property type="entry name" value="ISOPENTENYL-DIPHOSPHATE DELTA-ISOMERASE"/>
    <property type="match status" value="1"/>
</dbReference>
<keyword evidence="4 10" id="KW-0963">Cytoplasm</keyword>
<evidence type="ECO:0000256" key="8">
    <source>
        <dbReference type="ARBA" id="ARBA00023229"/>
    </source>
</evidence>
<dbReference type="RefSeq" id="WP_177098800.1">
    <property type="nucleotide sequence ID" value="NZ_JACAQA010000002.1"/>
</dbReference>
<evidence type="ECO:0000259" key="11">
    <source>
        <dbReference type="PROSITE" id="PS51462"/>
    </source>
</evidence>
<evidence type="ECO:0000256" key="2">
    <source>
        <dbReference type="ARBA" id="ARBA00007579"/>
    </source>
</evidence>
<comment type="cofactor">
    <cofactor evidence="10">
        <name>Mn(2+)</name>
        <dbReference type="ChEBI" id="CHEBI:29035"/>
    </cofactor>
    <text evidence="10">Binds 1 Mn(2+) ion per subunit.</text>
</comment>
<dbReference type="Gene3D" id="3.90.79.10">
    <property type="entry name" value="Nucleoside Triphosphate Pyrophosphohydrolase"/>
    <property type="match status" value="1"/>
</dbReference>
<feature type="binding site" evidence="10">
    <location>
        <position position="24"/>
    </location>
    <ligand>
        <name>Mn(2+)</name>
        <dbReference type="ChEBI" id="CHEBI:29035"/>
    </ligand>
</feature>
<dbReference type="GO" id="GO:0009240">
    <property type="term" value="P:isopentenyl diphosphate biosynthetic process"/>
    <property type="evidence" value="ECO:0007669"/>
    <property type="project" value="TreeGrafter"/>
</dbReference>
<reference evidence="12 13" key="1">
    <citation type="submission" date="2020-04" db="EMBL/GenBank/DDBJ databases">
        <title>Molecular characterization of pseudomonads from Agaricus bisporus reveal novel blotch 2 pathogens in Western Europe.</title>
        <authorList>
            <person name="Taparia T."/>
            <person name="Krijger M."/>
            <person name="Haynes E."/>
            <person name="Elpinstone J.G."/>
            <person name="Noble R."/>
            <person name="Van Der Wolf J."/>
        </authorList>
    </citation>
    <scope>NUCLEOTIDE SEQUENCE [LARGE SCALE GENOMIC DNA]</scope>
    <source>
        <strain evidence="12 13">G9001</strain>
    </source>
</reference>
<comment type="pathway">
    <text evidence="1 10">Isoprenoid biosynthesis; dimethylallyl diphosphate biosynthesis; dimethylallyl diphosphate from isopentenyl diphosphate: step 1/1.</text>
</comment>
<accession>A0A7Y7WLG0</accession>
<comment type="similarity">
    <text evidence="2 10">Belongs to the IPP isomerase type 1 family.</text>
</comment>
<feature type="active site" evidence="10">
    <location>
        <position position="112"/>
    </location>
</feature>
<evidence type="ECO:0000256" key="1">
    <source>
        <dbReference type="ARBA" id="ARBA00004826"/>
    </source>
</evidence>
<name>A0A7Y7WLG0_9PSED</name>
<feature type="active site" evidence="10">
    <location>
        <position position="65"/>
    </location>
</feature>
<dbReference type="PROSITE" id="PS51462">
    <property type="entry name" value="NUDIX"/>
    <property type="match status" value="1"/>
</dbReference>
<keyword evidence="8 10" id="KW-0414">Isoprene biosynthesis</keyword>
<feature type="binding site" evidence="10">
    <location>
        <position position="112"/>
    </location>
    <ligand>
        <name>Mn(2+)</name>
        <dbReference type="ChEBI" id="CHEBI:29035"/>
    </ligand>
</feature>
<keyword evidence="9 10" id="KW-0413">Isomerase</keyword>
<protein>
    <recommendedName>
        <fullName evidence="3 10">Isopentenyl-diphosphate Delta-isomerase</fullName>
        <shortName evidence="10">IPP isomerase</shortName>
        <ecNumber evidence="3 10">5.3.3.2</ecNumber>
    </recommendedName>
    <alternativeName>
        <fullName evidence="10">IPP:DMAPP isomerase</fullName>
    </alternativeName>
    <alternativeName>
        <fullName evidence="10">Isopentenyl pyrophosphate isomerase</fullName>
    </alternativeName>
</protein>
<comment type="subcellular location">
    <subcellularLocation>
        <location evidence="10">Cytoplasm</location>
    </subcellularLocation>
</comment>
<dbReference type="GO" id="GO:0004452">
    <property type="term" value="F:isopentenyl-diphosphate delta-isomerase activity"/>
    <property type="evidence" value="ECO:0007669"/>
    <property type="project" value="UniProtKB-UniRule"/>
</dbReference>
<feature type="binding site" evidence="10">
    <location>
        <position position="30"/>
    </location>
    <ligand>
        <name>Mn(2+)</name>
        <dbReference type="ChEBI" id="CHEBI:29035"/>
    </ligand>
</feature>
<dbReference type="SUPFAM" id="SSF55811">
    <property type="entry name" value="Nudix"/>
    <property type="match status" value="1"/>
</dbReference>
<evidence type="ECO:0000256" key="9">
    <source>
        <dbReference type="ARBA" id="ARBA00023235"/>
    </source>
</evidence>
<comment type="function">
    <text evidence="10">Catalyzes the 1,3-allylic rearrangement of the homoallylic substrate isopentenyl (IPP) to its highly electrophilic allylic isomer, dimethylallyl diphosphate (DMAPP).</text>
</comment>
<dbReference type="InterPro" id="IPR056375">
    <property type="entry name" value="Idi_bact"/>
</dbReference>
<keyword evidence="6 10" id="KW-0460">Magnesium</keyword>
<evidence type="ECO:0000313" key="12">
    <source>
        <dbReference type="EMBL" id="NWB83621.1"/>
    </source>
</evidence>
<evidence type="ECO:0000256" key="3">
    <source>
        <dbReference type="ARBA" id="ARBA00012057"/>
    </source>
</evidence>
<comment type="cofactor">
    <cofactor evidence="10">
        <name>Mg(2+)</name>
        <dbReference type="ChEBI" id="CHEBI:18420"/>
    </cofactor>
    <text evidence="10">Binds 1 Mg(2+) ion per subunit. The magnesium ion binds only when substrate is bound.</text>
</comment>
<keyword evidence="5 10" id="KW-0479">Metal-binding</keyword>
<sequence>MEETLILVDEDDCETGSAHKLFIHQQGLRHRAFSIFIFDEQGRLLLQQRALGKYHSQGLWTNSCCGHPRLGEQTLAAAQRRLLEEMGLTCPLKNVASLLYREQVSNDLIEHEFDHLFVGTSDTPPVANPDEALAWAWLPLSDIQRRIAAEPEKYTVWFQKIFDTYTLAGLRAWQKIALAASSTGHARATQLSGQPPTRQ</sequence>
<feature type="binding site" evidence="10">
    <location>
        <position position="67"/>
    </location>
    <ligand>
        <name>Mn(2+)</name>
        <dbReference type="ChEBI" id="CHEBI:29035"/>
    </ligand>
</feature>
<dbReference type="HAMAP" id="MF_00202">
    <property type="entry name" value="Idi"/>
    <property type="match status" value="1"/>
</dbReference>
<comment type="catalytic activity">
    <reaction evidence="10">
        <text>isopentenyl diphosphate = dimethylallyl diphosphate</text>
        <dbReference type="Rhea" id="RHEA:23284"/>
        <dbReference type="ChEBI" id="CHEBI:57623"/>
        <dbReference type="ChEBI" id="CHEBI:128769"/>
        <dbReference type="EC" id="5.3.3.2"/>
    </reaction>
</comment>
<organism evidence="12 13">
    <name type="scientific">Pseudomonas gingeri</name>
    <dbReference type="NCBI Taxonomy" id="117681"/>
    <lineage>
        <taxon>Bacteria</taxon>
        <taxon>Pseudomonadati</taxon>
        <taxon>Pseudomonadota</taxon>
        <taxon>Gammaproteobacteria</taxon>
        <taxon>Pseudomonadales</taxon>
        <taxon>Pseudomonadaceae</taxon>
        <taxon>Pseudomonas</taxon>
    </lineage>
</organism>
<gene>
    <name evidence="10 12" type="primary">idi</name>
    <name evidence="12" type="ORF">HX830_01900</name>
</gene>
<dbReference type="GO" id="GO:0005737">
    <property type="term" value="C:cytoplasm"/>
    <property type="evidence" value="ECO:0007669"/>
    <property type="project" value="UniProtKB-SubCell"/>
</dbReference>
<proteinExistence type="inferred from homology"/>
<dbReference type="PANTHER" id="PTHR10885">
    <property type="entry name" value="ISOPENTENYL-DIPHOSPHATE DELTA-ISOMERASE"/>
    <property type="match status" value="1"/>
</dbReference>
<dbReference type="GO" id="GO:0050992">
    <property type="term" value="P:dimethylallyl diphosphate biosynthetic process"/>
    <property type="evidence" value="ECO:0007669"/>
    <property type="project" value="UniProtKB-UniRule"/>
</dbReference>
<feature type="binding site" evidence="10">
    <location>
        <position position="85"/>
    </location>
    <ligand>
        <name>Mg(2+)</name>
        <dbReference type="ChEBI" id="CHEBI:18420"/>
    </ligand>
</feature>
<evidence type="ECO:0000256" key="10">
    <source>
        <dbReference type="HAMAP-Rule" id="MF_00202"/>
    </source>
</evidence>
<evidence type="ECO:0000256" key="5">
    <source>
        <dbReference type="ARBA" id="ARBA00022723"/>
    </source>
</evidence>
<dbReference type="UniPathway" id="UPA00059">
    <property type="reaction ID" value="UER00104"/>
</dbReference>
<evidence type="ECO:0000256" key="7">
    <source>
        <dbReference type="ARBA" id="ARBA00023211"/>
    </source>
</evidence>
<dbReference type="AlphaFoldDB" id="A0A7Y7WLG0"/>
<evidence type="ECO:0000256" key="6">
    <source>
        <dbReference type="ARBA" id="ARBA00022842"/>
    </source>
</evidence>
<feature type="domain" description="Nudix hydrolase" evidence="11">
    <location>
        <begin position="28"/>
        <end position="160"/>
    </location>
</feature>
<dbReference type="InterPro" id="IPR000086">
    <property type="entry name" value="NUDIX_hydrolase_dom"/>
</dbReference>
<evidence type="ECO:0000256" key="4">
    <source>
        <dbReference type="ARBA" id="ARBA00022490"/>
    </source>
</evidence>
<dbReference type="NCBIfam" id="NF002995">
    <property type="entry name" value="PRK03759.1"/>
    <property type="match status" value="1"/>
</dbReference>
<dbReference type="Proteomes" id="UP000522864">
    <property type="component" value="Unassembled WGS sequence"/>
</dbReference>
<dbReference type="NCBIfam" id="TIGR02150">
    <property type="entry name" value="IPP_isom_1"/>
    <property type="match status" value="1"/>
</dbReference>
<dbReference type="InterPro" id="IPR015797">
    <property type="entry name" value="NUDIX_hydrolase-like_dom_sf"/>
</dbReference>
<keyword evidence="7 10" id="KW-0464">Manganese</keyword>
<dbReference type="EC" id="5.3.3.2" evidence="3 10"/>
<comment type="caution">
    <text evidence="12">The sequence shown here is derived from an EMBL/GenBank/DDBJ whole genome shotgun (WGS) entry which is preliminary data.</text>
</comment>
<dbReference type="Pfam" id="PF00293">
    <property type="entry name" value="NUDIX"/>
    <property type="match status" value="1"/>
</dbReference>
<dbReference type="GO" id="GO:0046872">
    <property type="term" value="F:metal ion binding"/>
    <property type="evidence" value="ECO:0007669"/>
    <property type="project" value="UniProtKB-KW"/>
</dbReference>
<evidence type="ECO:0000313" key="13">
    <source>
        <dbReference type="Proteomes" id="UP000522864"/>
    </source>
</evidence>
<dbReference type="PIRSF" id="PIRSF018427">
    <property type="entry name" value="Isopntndiph_ism"/>
    <property type="match status" value="1"/>
</dbReference>
<feature type="binding site" evidence="10">
    <location>
        <position position="110"/>
    </location>
    <ligand>
        <name>Mn(2+)</name>
        <dbReference type="ChEBI" id="CHEBI:29035"/>
    </ligand>
</feature>
<dbReference type="CDD" id="cd02885">
    <property type="entry name" value="NUDIX_IPP_Isomerase"/>
    <property type="match status" value="1"/>
</dbReference>